<proteinExistence type="predicted"/>
<dbReference type="STRING" id="77586.A0A0D9VMS7"/>
<dbReference type="EnsemblPlants" id="LPERR02G31020.1">
    <property type="protein sequence ID" value="LPERR02G31020.1"/>
    <property type="gene ID" value="LPERR02G31020"/>
</dbReference>
<feature type="repeat" description="TPR" evidence="1">
    <location>
        <begin position="415"/>
        <end position="448"/>
    </location>
</feature>
<dbReference type="Gramene" id="LPERR02G31020.1">
    <property type="protein sequence ID" value="LPERR02G31020.1"/>
    <property type="gene ID" value="LPERR02G31020"/>
</dbReference>
<evidence type="ECO:0000256" key="2">
    <source>
        <dbReference type="SAM" id="MobiDB-lite"/>
    </source>
</evidence>
<organism evidence="3 4">
    <name type="scientific">Leersia perrieri</name>
    <dbReference type="NCBI Taxonomy" id="77586"/>
    <lineage>
        <taxon>Eukaryota</taxon>
        <taxon>Viridiplantae</taxon>
        <taxon>Streptophyta</taxon>
        <taxon>Embryophyta</taxon>
        <taxon>Tracheophyta</taxon>
        <taxon>Spermatophyta</taxon>
        <taxon>Magnoliopsida</taxon>
        <taxon>Liliopsida</taxon>
        <taxon>Poales</taxon>
        <taxon>Poaceae</taxon>
        <taxon>BOP clade</taxon>
        <taxon>Oryzoideae</taxon>
        <taxon>Oryzeae</taxon>
        <taxon>Oryzinae</taxon>
        <taxon>Leersia</taxon>
    </lineage>
</organism>
<dbReference type="SUPFAM" id="SSF48452">
    <property type="entry name" value="TPR-like"/>
    <property type="match status" value="2"/>
</dbReference>
<evidence type="ECO:0000313" key="4">
    <source>
        <dbReference type="Proteomes" id="UP000032180"/>
    </source>
</evidence>
<reference evidence="4" key="2">
    <citation type="submission" date="2013-12" db="EMBL/GenBank/DDBJ databases">
        <authorList>
            <person name="Yu Y."/>
            <person name="Lee S."/>
            <person name="de Baynast K."/>
            <person name="Wissotski M."/>
            <person name="Liu L."/>
            <person name="Talag J."/>
            <person name="Goicoechea J."/>
            <person name="Angelova A."/>
            <person name="Jetty R."/>
            <person name="Kudrna D."/>
            <person name="Golser W."/>
            <person name="Rivera L."/>
            <person name="Zhang J."/>
            <person name="Wing R."/>
        </authorList>
    </citation>
    <scope>NUCLEOTIDE SEQUENCE</scope>
</reference>
<feature type="repeat" description="TPR" evidence="1">
    <location>
        <begin position="252"/>
        <end position="285"/>
    </location>
</feature>
<feature type="compositionally biased region" description="Pro residues" evidence="2">
    <location>
        <begin position="21"/>
        <end position="30"/>
    </location>
</feature>
<dbReference type="AlphaFoldDB" id="A0A0D9VMS7"/>
<dbReference type="PANTHER" id="PTHR47459:SF1">
    <property type="entry name" value="KINESIN LIGHT CHAIN-RELATED"/>
    <property type="match status" value="1"/>
</dbReference>
<reference evidence="3" key="3">
    <citation type="submission" date="2015-04" db="UniProtKB">
        <authorList>
            <consortium name="EnsemblPlants"/>
        </authorList>
    </citation>
    <scope>IDENTIFICATION</scope>
</reference>
<dbReference type="eggNOG" id="KOG1840">
    <property type="taxonomic scope" value="Eukaryota"/>
</dbReference>
<accession>A0A0D9VMS7</accession>
<dbReference type="Pfam" id="PF13424">
    <property type="entry name" value="TPR_12"/>
    <property type="match status" value="2"/>
</dbReference>
<keyword evidence="4" id="KW-1185">Reference proteome</keyword>
<keyword evidence="1" id="KW-0802">TPR repeat</keyword>
<dbReference type="Pfam" id="PF13374">
    <property type="entry name" value="TPR_10"/>
    <property type="match status" value="1"/>
</dbReference>
<sequence length="679" mass="74449">MALRRAASHLLLLRPRLRSPIPIPTPPPKTLNPRLLPPRRHFSPHPPPPPVPTSAAAAAAVADEAEEAFEAAKGTKDLLAAFSRLESVLPPSDKRLALACLKLGQHLESSGAGEPSRVLALALRSLSILEATPNSPLPVGSHSGDAVSLAMALHLAGSASFDLSRFHDALSFLSRSLRLLSPLIPSSKHAAADDDADEVDEGFDVRPVEHAVRLQLANVKTALGRREEALADMRACLDLKESILPPGSRELGAAYRDLAEAYATVLNFKEALPLCQKALELHESTLGKNSVEVAHDRRLLGVIYTGLEQHEEALQQNEMSQKVMKSWRVGGDELLHAEIDAANIKIALGKFDEAVTVLKSVSKQVDKDSEIRALVFISMAKALANQEKARDTKRCLEIACEILEKKELSAPDKVAEAYVEVSSLYEMVNEFDKAISLLKRSLGMLERIPQAQHMEGNVAARIGWLLLLTGKVSKAVPYLEDAVERMKDSFGPKHYGVGYVYNNLGAAYMEMDRPQSAAQMFALAKEVMDVSLGPHHSDTIEACQNLANAYNAMGSYPLAMEFQKRVIDSWQNHGPSARDELKEAIRLYEKIKIKALALISPENSAIELPEPQEKEADSASTRSSESSIICRTRSCCVHLLPWFLCALFFFFRVGDHLDDYLLGSHELIQWKLTVVGGYG</sequence>
<dbReference type="SMART" id="SM00028">
    <property type="entry name" value="TPR"/>
    <property type="match status" value="8"/>
</dbReference>
<evidence type="ECO:0000256" key="1">
    <source>
        <dbReference type="PROSITE-ProRule" id="PRU00339"/>
    </source>
</evidence>
<dbReference type="Proteomes" id="UP000032180">
    <property type="component" value="Chromosome 2"/>
</dbReference>
<dbReference type="PANTHER" id="PTHR47459">
    <property type="entry name" value="KINESIN LIGHT CHAIN-RELATED"/>
    <property type="match status" value="1"/>
</dbReference>
<protein>
    <submittedName>
        <fullName evidence="3">Uncharacterized protein</fullName>
    </submittedName>
</protein>
<name>A0A0D9VMS7_9ORYZ</name>
<dbReference type="Gene3D" id="1.25.40.10">
    <property type="entry name" value="Tetratricopeptide repeat domain"/>
    <property type="match status" value="3"/>
</dbReference>
<dbReference type="PROSITE" id="PS50005">
    <property type="entry name" value="TPR"/>
    <property type="match status" value="2"/>
</dbReference>
<dbReference type="HOGENOM" id="CLU_019962_0_0_1"/>
<reference evidence="3 4" key="1">
    <citation type="submission" date="2012-08" db="EMBL/GenBank/DDBJ databases">
        <title>Oryza genome evolution.</title>
        <authorList>
            <person name="Wing R.A."/>
        </authorList>
    </citation>
    <scope>NUCLEOTIDE SEQUENCE</scope>
</reference>
<dbReference type="InterPro" id="IPR011990">
    <property type="entry name" value="TPR-like_helical_dom_sf"/>
</dbReference>
<evidence type="ECO:0000313" key="3">
    <source>
        <dbReference type="EnsemblPlants" id="LPERR02G31020.1"/>
    </source>
</evidence>
<feature type="region of interest" description="Disordered" evidence="2">
    <location>
        <begin position="18"/>
        <end position="54"/>
    </location>
</feature>
<dbReference type="InterPro" id="IPR019734">
    <property type="entry name" value="TPR_rpt"/>
</dbReference>